<dbReference type="EMBL" id="BNDY01000017">
    <property type="protein sequence ID" value="GHI40394.1"/>
    <property type="molecule type" value="Genomic_DNA"/>
</dbReference>
<sequence length="105" mass="11691">MGKPVRPGTVWRPGRKAPWQPLLAVGKVGPRTSRQRYEFRHPRTSPLQFTSLYRQPTSPLQCTSPHQRTSRQWYELHPRPGAAGQSAPVRPGFTAAVTPLAASPV</sequence>
<evidence type="ECO:0000313" key="1">
    <source>
        <dbReference type="EMBL" id="GHI40394.1"/>
    </source>
</evidence>
<keyword evidence="2" id="KW-1185">Reference proteome</keyword>
<proteinExistence type="predicted"/>
<accession>A0ABQ3QSX8</accession>
<organism evidence="1 2">
    <name type="scientific">Streptomyces violascens</name>
    <dbReference type="NCBI Taxonomy" id="67381"/>
    <lineage>
        <taxon>Bacteria</taxon>
        <taxon>Bacillati</taxon>
        <taxon>Actinomycetota</taxon>
        <taxon>Actinomycetes</taxon>
        <taxon>Kitasatosporales</taxon>
        <taxon>Streptomycetaceae</taxon>
        <taxon>Streptomyces</taxon>
    </lineage>
</organism>
<protein>
    <submittedName>
        <fullName evidence="1">Uncharacterized protein</fullName>
    </submittedName>
</protein>
<comment type="caution">
    <text evidence="1">The sequence shown here is derived from an EMBL/GenBank/DDBJ whole genome shotgun (WGS) entry which is preliminary data.</text>
</comment>
<dbReference type="Proteomes" id="UP001050808">
    <property type="component" value="Unassembled WGS sequence"/>
</dbReference>
<gene>
    <name evidence="1" type="ORF">Sviol_48020</name>
</gene>
<reference evidence="1" key="1">
    <citation type="submission" date="2024-05" db="EMBL/GenBank/DDBJ databases">
        <title>Whole genome shotgun sequence of Streptomyces violascens NBRC 12920.</title>
        <authorList>
            <person name="Komaki H."/>
            <person name="Tamura T."/>
        </authorList>
    </citation>
    <scope>NUCLEOTIDE SEQUENCE</scope>
    <source>
        <strain evidence="1">NBRC 12920</strain>
    </source>
</reference>
<evidence type="ECO:0000313" key="2">
    <source>
        <dbReference type="Proteomes" id="UP001050808"/>
    </source>
</evidence>
<name>A0ABQ3QSX8_9ACTN</name>